<organism evidence="1 2">
    <name type="scientific">Romanomermis culicivorax</name>
    <name type="common">Nematode worm</name>
    <dbReference type="NCBI Taxonomy" id="13658"/>
    <lineage>
        <taxon>Eukaryota</taxon>
        <taxon>Metazoa</taxon>
        <taxon>Ecdysozoa</taxon>
        <taxon>Nematoda</taxon>
        <taxon>Enoplea</taxon>
        <taxon>Dorylaimia</taxon>
        <taxon>Mermithida</taxon>
        <taxon>Mermithoidea</taxon>
        <taxon>Mermithidae</taxon>
        <taxon>Romanomermis</taxon>
    </lineage>
</organism>
<name>A0A915K719_ROMCU</name>
<keyword evidence="1" id="KW-1185">Reference proteome</keyword>
<proteinExistence type="predicted"/>
<dbReference type="Proteomes" id="UP000887565">
    <property type="component" value="Unplaced"/>
</dbReference>
<protein>
    <submittedName>
        <fullName evidence="2">Uncharacterized protein</fullName>
    </submittedName>
</protein>
<reference evidence="2" key="1">
    <citation type="submission" date="2022-11" db="UniProtKB">
        <authorList>
            <consortium name="WormBaseParasite"/>
        </authorList>
    </citation>
    <scope>IDENTIFICATION</scope>
</reference>
<sequence length="205" mass="23315">MQLKDVPHIYDIEQDYVETYVPGSLNMSTNNLSIATLTRSTSVLKMGKRHFETLKQLDRILILHMKVMMRIIKMMILDNRQFNLASKSCDRQAKYRGWQRLICSAPNAEMSGNDGNAKTYGVASTCERVASVLLRLFEIKSLVGIPGRVWHSLLQLLMIDRELFAIGLAKESKHFFSICDLNAVCLPQFTYLAFVMAYATAASKR</sequence>
<dbReference type="WBParaSite" id="nRc.2.0.1.t34505-RA">
    <property type="protein sequence ID" value="nRc.2.0.1.t34505-RA"/>
    <property type="gene ID" value="nRc.2.0.1.g34505"/>
</dbReference>
<dbReference type="AlphaFoldDB" id="A0A915K719"/>
<evidence type="ECO:0000313" key="1">
    <source>
        <dbReference type="Proteomes" id="UP000887565"/>
    </source>
</evidence>
<accession>A0A915K719</accession>
<evidence type="ECO:0000313" key="2">
    <source>
        <dbReference type="WBParaSite" id="nRc.2.0.1.t34505-RA"/>
    </source>
</evidence>